<accession>A0A061R2Q6</accession>
<reference evidence="1" key="1">
    <citation type="submission" date="2014-05" db="EMBL/GenBank/DDBJ databases">
        <title>The transcriptome of the halophilic microalga Tetraselmis sp. GSL018 isolated from the Great Salt Lake, Utah.</title>
        <authorList>
            <person name="Jinkerson R.E."/>
            <person name="D'Adamo S."/>
            <person name="Posewitz M.C."/>
        </authorList>
    </citation>
    <scope>NUCLEOTIDE SEQUENCE</scope>
    <source>
        <strain evidence="1">GSL018</strain>
    </source>
</reference>
<feature type="non-terminal residue" evidence="1">
    <location>
        <position position="35"/>
    </location>
</feature>
<protein>
    <submittedName>
        <fullName evidence="1">Uncharacterized protein</fullName>
    </submittedName>
</protein>
<sequence length="35" mass="3685">MGYWQWVQGEGLGAAGSQRRPCLKVGGTVTAHDAP</sequence>
<name>A0A061R2Q6_9CHLO</name>
<proteinExistence type="predicted"/>
<dbReference type="AlphaFoldDB" id="A0A061R2Q6"/>
<gene>
    <name evidence="1" type="ORF">TSPGSL018_14119</name>
</gene>
<organism evidence="1">
    <name type="scientific">Tetraselmis sp. GSL018</name>
    <dbReference type="NCBI Taxonomy" id="582737"/>
    <lineage>
        <taxon>Eukaryota</taxon>
        <taxon>Viridiplantae</taxon>
        <taxon>Chlorophyta</taxon>
        <taxon>core chlorophytes</taxon>
        <taxon>Chlorodendrophyceae</taxon>
        <taxon>Chlorodendrales</taxon>
        <taxon>Chlorodendraceae</taxon>
        <taxon>Tetraselmis</taxon>
    </lineage>
</organism>
<dbReference type="EMBL" id="GBEZ01020419">
    <property type="protein sequence ID" value="JAC66253.1"/>
    <property type="molecule type" value="Transcribed_RNA"/>
</dbReference>
<evidence type="ECO:0000313" key="1">
    <source>
        <dbReference type="EMBL" id="JAC66253.1"/>
    </source>
</evidence>